<dbReference type="GO" id="GO:0016020">
    <property type="term" value="C:membrane"/>
    <property type="evidence" value="ECO:0007669"/>
    <property type="project" value="GOC"/>
</dbReference>
<dbReference type="SUPFAM" id="SSF51735">
    <property type="entry name" value="NAD(P)-binding Rossmann-fold domains"/>
    <property type="match status" value="1"/>
</dbReference>
<dbReference type="InterPro" id="IPR057326">
    <property type="entry name" value="KR_dom"/>
</dbReference>
<dbReference type="Pfam" id="PF00106">
    <property type="entry name" value="adh_short"/>
    <property type="match status" value="1"/>
</dbReference>
<dbReference type="InterPro" id="IPR036291">
    <property type="entry name" value="NAD(P)-bd_dom_sf"/>
</dbReference>
<reference evidence="2 3" key="1">
    <citation type="submission" date="2020-08" db="EMBL/GenBank/DDBJ databases">
        <title>Genomic Encyclopedia of Type Strains, Phase IV (KMG-IV): sequencing the most valuable type-strain genomes for metagenomic binning, comparative biology and taxonomic classification.</title>
        <authorList>
            <person name="Goeker M."/>
        </authorList>
    </citation>
    <scope>NUCLEOTIDE SEQUENCE [LARGE SCALE GENOMIC DNA]</scope>
    <source>
        <strain evidence="2 3">DSM 4491</strain>
    </source>
</reference>
<sequence length="271" mass="29754">MFEKSRETRQKVAVVSGASGGIGRALCHQLRQRGYRVIGLSRQQAPAAETSYVDCMLACNLSDSQSIHETARTIGQACTSIDLFIFCAGVISPQPVATLEHAPVIEQIQTNLLGVMLLTNAILPTMAKDSHIIYANSMAGIFPLAGSSVYTASKFGLRGFALALEQELKPRHIRVSSVFPGSVNTPMLATEMEHGGSVLNFMSAPQEPEAIATWILSSHVRNHVENFPSSFDRLFCSLFLWSPAFLRLCLPLMTAWAKSRRAHYRKSDRNT</sequence>
<dbReference type="PANTHER" id="PTHR43550">
    <property type="entry name" value="3-KETODIHYDROSPHINGOSINE REDUCTASE"/>
    <property type="match status" value="1"/>
</dbReference>
<proteinExistence type="predicted"/>
<organism evidence="2 3">
    <name type="scientific">Acetobacter lovaniensis</name>
    <dbReference type="NCBI Taxonomy" id="104100"/>
    <lineage>
        <taxon>Bacteria</taxon>
        <taxon>Pseudomonadati</taxon>
        <taxon>Pseudomonadota</taxon>
        <taxon>Alphaproteobacteria</taxon>
        <taxon>Acetobacterales</taxon>
        <taxon>Acetobacteraceae</taxon>
        <taxon>Acetobacter</taxon>
    </lineage>
</organism>
<dbReference type="Proteomes" id="UP000578000">
    <property type="component" value="Unassembled WGS sequence"/>
</dbReference>
<dbReference type="EMBL" id="JACHIE010000003">
    <property type="protein sequence ID" value="MBB6456618.1"/>
    <property type="molecule type" value="Genomic_DNA"/>
</dbReference>
<keyword evidence="3" id="KW-1185">Reference proteome</keyword>
<dbReference type="GO" id="GO:0030148">
    <property type="term" value="P:sphingolipid biosynthetic process"/>
    <property type="evidence" value="ECO:0007669"/>
    <property type="project" value="TreeGrafter"/>
</dbReference>
<dbReference type="InterPro" id="IPR002347">
    <property type="entry name" value="SDR_fam"/>
</dbReference>
<accession>A0A841QDZ0</accession>
<comment type="caution">
    <text evidence="2">The sequence shown here is derived from an EMBL/GenBank/DDBJ whole genome shotgun (WGS) entry which is preliminary data.</text>
</comment>
<dbReference type="GO" id="GO:0047560">
    <property type="term" value="F:3-dehydrosphinganine reductase activity"/>
    <property type="evidence" value="ECO:0007669"/>
    <property type="project" value="TreeGrafter"/>
</dbReference>
<evidence type="ECO:0000259" key="1">
    <source>
        <dbReference type="SMART" id="SM00822"/>
    </source>
</evidence>
<name>A0A841QDZ0_9PROT</name>
<dbReference type="Gene3D" id="3.40.50.720">
    <property type="entry name" value="NAD(P)-binding Rossmann-like Domain"/>
    <property type="match status" value="1"/>
</dbReference>
<dbReference type="RefSeq" id="WP_166112662.1">
    <property type="nucleotide sequence ID" value="NZ_BAABDB010000034.1"/>
</dbReference>
<protein>
    <submittedName>
        <fullName evidence="2">Short-subunit dehydrogenase</fullName>
    </submittedName>
</protein>
<gene>
    <name evidence="2" type="ORF">HNR55_001192</name>
</gene>
<dbReference type="PRINTS" id="PR00081">
    <property type="entry name" value="GDHRDH"/>
</dbReference>
<evidence type="ECO:0000313" key="3">
    <source>
        <dbReference type="Proteomes" id="UP000578000"/>
    </source>
</evidence>
<evidence type="ECO:0000313" key="2">
    <source>
        <dbReference type="EMBL" id="MBB6456618.1"/>
    </source>
</evidence>
<dbReference type="AlphaFoldDB" id="A0A841QDZ0"/>
<feature type="domain" description="Ketoreductase" evidence="1">
    <location>
        <begin position="11"/>
        <end position="184"/>
    </location>
</feature>
<dbReference type="GO" id="GO:0006666">
    <property type="term" value="P:3-keto-sphinganine metabolic process"/>
    <property type="evidence" value="ECO:0007669"/>
    <property type="project" value="TreeGrafter"/>
</dbReference>
<dbReference type="PANTHER" id="PTHR43550:SF6">
    <property type="entry name" value="SHORT CHAIN DEHYDROGENASE_REDUCTASE FAMILY PROTEIN (AFU_ORTHOLOGUE AFUA_2G08050)"/>
    <property type="match status" value="1"/>
</dbReference>
<dbReference type="SMART" id="SM00822">
    <property type="entry name" value="PKS_KR"/>
    <property type="match status" value="1"/>
</dbReference>
<dbReference type="CDD" id="cd05233">
    <property type="entry name" value="SDR_c"/>
    <property type="match status" value="1"/>
</dbReference>